<evidence type="ECO:0000313" key="18">
    <source>
        <dbReference type="EMBL" id="HAE0893649.1"/>
    </source>
</evidence>
<dbReference type="Gene3D" id="3.40.50.10140">
    <property type="entry name" value="Toll/interleukin-1 receptor homology (TIR) domain"/>
    <property type="match status" value="1"/>
</dbReference>
<evidence type="ECO:0000313" key="6">
    <source>
        <dbReference type="EMBL" id="ECS3351416.1"/>
    </source>
</evidence>
<dbReference type="EMBL" id="DAAQTU010000006">
    <property type="protein sequence ID" value="HAE0843740.1"/>
    <property type="molecule type" value="Genomic_DNA"/>
</dbReference>
<dbReference type="EMBL" id="AAMBKR010000010">
    <property type="protein sequence ID" value="EDF6265698.1"/>
    <property type="molecule type" value="Genomic_DNA"/>
</dbReference>
<dbReference type="EMBL" id="AAHOLL010000006">
    <property type="protein sequence ID" value="EBY5857730.1"/>
    <property type="molecule type" value="Genomic_DNA"/>
</dbReference>
<evidence type="ECO:0000313" key="19">
    <source>
        <dbReference type="EMBL" id="HAE1049749.1"/>
    </source>
</evidence>
<evidence type="ECO:0000313" key="10">
    <source>
        <dbReference type="EMBL" id="ECW6304470.1"/>
    </source>
</evidence>
<dbReference type="InterPro" id="IPR000157">
    <property type="entry name" value="TIR_dom"/>
</dbReference>
<dbReference type="EMBL" id="DAATVH010000006">
    <property type="protein sequence ID" value="HAF0266190.1"/>
    <property type="molecule type" value="Genomic_DNA"/>
</dbReference>
<evidence type="ECO:0000313" key="15">
    <source>
        <dbReference type="EMBL" id="HAE0720593.1"/>
    </source>
</evidence>
<dbReference type="EMBL" id="AAMIRR010000038">
    <property type="protein sequence ID" value="EDH7531581.1"/>
    <property type="molecule type" value="Genomic_DNA"/>
</dbReference>
<dbReference type="Pfam" id="PF13676">
    <property type="entry name" value="TIR_2"/>
    <property type="match status" value="1"/>
</dbReference>
<evidence type="ECO:0000313" key="20">
    <source>
        <dbReference type="EMBL" id="HAE1181748.1"/>
    </source>
</evidence>
<reference evidence="6" key="3">
    <citation type="submission" date="2018-07" db="EMBL/GenBank/DDBJ databases">
        <authorList>
            <consortium name="NARMS: The National Antimicrobial Resistance Monitoring System"/>
        </authorList>
    </citation>
    <scope>NUCLEOTIDE SEQUENCE</scope>
    <source>
        <strain evidence="6">CVM N57491F</strain>
        <strain evidence="7">FSIS1605764</strain>
    </source>
</reference>
<reference evidence="23 24" key="6">
    <citation type="submission" date="2019-04" db="EMBL/GenBank/DDBJ databases">
        <title>Development of a multi-locus typing scheme for an Enterobacteriaceae linear plasmid that mediates inter-species transfer of flagella.</title>
        <authorList>
            <person name="Robertson J."/>
            <person name="Lin J."/>
            <person name="Wren-Hedegus A."/>
            <person name="Arya G."/>
            <person name="Carrillo C."/>
            <person name="Nash J.H.E."/>
        </authorList>
    </citation>
    <scope>NUCLEOTIDE SEQUENCE [LARGE SCALE GENOMIC DNA]</scope>
    <source>
        <strain evidence="23 24">SA20130280</strain>
    </source>
</reference>
<dbReference type="EMBL" id="CP038593">
    <property type="protein sequence ID" value="QBY63017.1"/>
    <property type="molecule type" value="Genomic_DNA"/>
</dbReference>
<dbReference type="EMBL" id="DAASTA010000020">
    <property type="protein sequence ID" value="HAE6898872.1"/>
    <property type="molecule type" value="Genomic_DNA"/>
</dbReference>
<evidence type="ECO:0000313" key="7">
    <source>
        <dbReference type="EMBL" id="ECU5901998.1"/>
    </source>
</evidence>
<evidence type="ECO:0000313" key="17">
    <source>
        <dbReference type="EMBL" id="HAE0843740.1"/>
    </source>
</evidence>
<evidence type="ECO:0000313" key="23">
    <source>
        <dbReference type="EMBL" id="QBY63017.1"/>
    </source>
</evidence>
<proteinExistence type="predicted"/>
<dbReference type="EMBL" id="AAHGYF010000019">
    <property type="protein sequence ID" value="EBV9742791.1"/>
    <property type="molecule type" value="Genomic_DNA"/>
</dbReference>
<dbReference type="EMBL" id="AAGEHA010000018">
    <property type="protein sequence ID" value="EBM9624637.1"/>
    <property type="molecule type" value="Genomic_DNA"/>
</dbReference>
<dbReference type="EMBL" id="AAKWVK010000017">
    <property type="protein sequence ID" value="ECW5629983.1"/>
    <property type="molecule type" value="Genomic_DNA"/>
</dbReference>
<reference evidence="12" key="2">
    <citation type="submission" date="2018-07" db="EMBL/GenBank/DDBJ databases">
        <authorList>
            <consortium name="PulseNet: The National Subtyping Network for Foodborne Disease Surveillance"/>
            <person name="Tarr C.L."/>
            <person name="Trees E."/>
            <person name="Katz L.S."/>
            <person name="Carleton-Romer H.A."/>
            <person name="Stroika S."/>
            <person name="Kucerova Z."/>
            <person name="Roache K.F."/>
            <person name="Sabol A.L."/>
            <person name="Besser J."/>
            <person name="Gerner-Smidt P."/>
        </authorList>
    </citation>
    <scope>NUCLEOTIDE SEQUENCE</scope>
    <source>
        <strain evidence="12">2017K-0051</strain>
    </source>
</reference>
<evidence type="ECO:0000313" key="2">
    <source>
        <dbReference type="EMBL" id="EBM9624637.1"/>
    </source>
</evidence>
<reference evidence="4" key="4">
    <citation type="submission" date="2018-07" db="EMBL/GenBank/DDBJ databases">
        <authorList>
            <consortium name="GenomeTrakr network: Whole genome sequencing for foodborne pathogen traceback"/>
        </authorList>
    </citation>
    <scope>NUCLEOTIDE SEQUENCE</scope>
    <source>
        <strain evidence="13">ADRDL-1057</strain>
        <strain evidence="9">FDA00002889</strain>
        <strain evidence="11">FDA00004442</strain>
        <strain evidence="10">FDA00005019</strain>
        <strain evidence="8">FDA00008985</strain>
        <strain evidence="2">NY-17539</strain>
        <strain evidence="4">WAPHL-SAL-A01132</strain>
    </source>
</reference>
<dbReference type="EMBL" id="DAAQSU010000005">
    <property type="protein sequence ID" value="HAE0720593.1"/>
    <property type="molecule type" value="Genomic_DNA"/>
</dbReference>
<evidence type="ECO:0000313" key="11">
    <source>
        <dbReference type="EMBL" id="ECZ7735839.1"/>
    </source>
</evidence>
<dbReference type="EMBL" id="DAAQWR010000005">
    <property type="protein sequence ID" value="HAE1181748.1"/>
    <property type="molecule type" value="Genomic_DNA"/>
</dbReference>
<feature type="domain" description="TIR" evidence="1">
    <location>
        <begin position="10"/>
        <end position="131"/>
    </location>
</feature>
<dbReference type="EMBL" id="DAAQVP010000006">
    <property type="protein sequence ID" value="HAE1049749.1"/>
    <property type="molecule type" value="Genomic_DNA"/>
</dbReference>
<protein>
    <submittedName>
        <fullName evidence="3">TIR domain-containing protein</fullName>
    </submittedName>
</protein>
<reference evidence="15" key="1">
    <citation type="journal article" date="2018" name="Genome Biol.">
        <title>SKESA: strategic k-mer extension for scrupulous assemblies.</title>
        <authorList>
            <person name="Souvorov A."/>
            <person name="Agarwala R."/>
            <person name="Lipman D.J."/>
        </authorList>
    </citation>
    <scope>NUCLEOTIDE SEQUENCE</scope>
    <source>
        <strain evidence="21">12-2288</strain>
        <strain evidence="22">NVSL 6673</strain>
        <strain evidence="15">Salmonella enterica</strain>
    </source>
</reference>
<evidence type="ECO:0000313" key="4">
    <source>
        <dbReference type="EMBL" id="EBV9742791.1"/>
    </source>
</evidence>
<dbReference type="Proteomes" id="UP000295223">
    <property type="component" value="Chromosome"/>
</dbReference>
<evidence type="ECO:0000313" key="22">
    <source>
        <dbReference type="EMBL" id="HAF0266190.1"/>
    </source>
</evidence>
<dbReference type="EMBL" id="AALHUE010000007">
    <property type="protein sequence ID" value="ECZ7735839.1"/>
    <property type="molecule type" value="Genomic_DNA"/>
</dbReference>
<dbReference type="EMBL" id="DAAQUH010000004">
    <property type="protein sequence ID" value="HAE0893649.1"/>
    <property type="molecule type" value="Genomic_DNA"/>
</dbReference>
<evidence type="ECO:0000313" key="16">
    <source>
        <dbReference type="EMBL" id="HAE0816910.1"/>
    </source>
</evidence>
<dbReference type="EMBL" id="AAMCCN010000007">
    <property type="protein sequence ID" value="EDF8497676.1"/>
    <property type="molecule type" value="Genomic_DNA"/>
</dbReference>
<dbReference type="RefSeq" id="WP_000650782.1">
    <property type="nucleotide sequence ID" value="NZ_CALPAB010000019.1"/>
</dbReference>
<dbReference type="EMBL" id="DAAQTQ010000006">
    <property type="protein sequence ID" value="HAE0816910.1"/>
    <property type="molecule type" value="Genomic_DNA"/>
</dbReference>
<organism evidence="3">
    <name type="scientific">Salmonella senftenberg</name>
    <dbReference type="NCBI Taxonomy" id="28150"/>
    <lineage>
        <taxon>Bacteria</taxon>
        <taxon>Pseudomonadati</taxon>
        <taxon>Pseudomonadota</taxon>
        <taxon>Gammaproteobacteria</taxon>
        <taxon>Enterobacterales</taxon>
        <taxon>Enterobacteriaceae</taxon>
        <taxon>Salmonella</taxon>
    </lineage>
</organism>
<reference evidence="3" key="5">
    <citation type="submission" date="2018-09" db="EMBL/GenBank/DDBJ databases">
        <authorList>
            <person name="Ashton P.M."/>
            <person name="Dallman T."/>
            <person name="Nair S."/>
            <person name="De Pinna E."/>
            <person name="Peters T."/>
            <person name="Grant K."/>
        </authorList>
    </citation>
    <scope>NUCLEOTIDE SEQUENCE</scope>
    <source>
        <strain evidence="3">271131</strain>
        <strain evidence="14">370004</strain>
        <strain evidence="5">596928</strain>
    </source>
</reference>
<name>A0A3V7BY94_SALSE</name>
<evidence type="ECO:0000313" key="21">
    <source>
        <dbReference type="EMBL" id="HAE6898872.1"/>
    </source>
</evidence>
<evidence type="ECO:0000313" key="3">
    <source>
        <dbReference type="EMBL" id="EBS0943338.1"/>
    </source>
</evidence>
<dbReference type="EMBL" id="AAGUJP010000010">
    <property type="protein sequence ID" value="EBS0943338.1"/>
    <property type="molecule type" value="Genomic_DNA"/>
</dbReference>
<dbReference type="EMBL" id="AAKXGG010000005">
    <property type="protein sequence ID" value="ECW6304470.1"/>
    <property type="molecule type" value="Genomic_DNA"/>
</dbReference>
<evidence type="ECO:0000313" key="9">
    <source>
        <dbReference type="EMBL" id="ECW5629983.1"/>
    </source>
</evidence>
<evidence type="ECO:0000313" key="13">
    <source>
        <dbReference type="EMBL" id="EDF8497676.1"/>
    </source>
</evidence>
<evidence type="ECO:0000313" key="14">
    <source>
        <dbReference type="EMBL" id="EDH7531581.1"/>
    </source>
</evidence>
<evidence type="ECO:0000259" key="1">
    <source>
        <dbReference type="Pfam" id="PF13676"/>
    </source>
</evidence>
<evidence type="ECO:0000313" key="8">
    <source>
        <dbReference type="EMBL" id="ECW4160281.1"/>
    </source>
</evidence>
<dbReference type="GO" id="GO:0007165">
    <property type="term" value="P:signal transduction"/>
    <property type="evidence" value="ECO:0007669"/>
    <property type="project" value="InterPro"/>
</dbReference>
<evidence type="ECO:0000313" key="24">
    <source>
        <dbReference type="Proteomes" id="UP000295223"/>
    </source>
</evidence>
<gene>
    <name evidence="7" type="ORF">A0E85_07735</name>
    <name evidence="6" type="ORF">A3030_16325</name>
    <name evidence="8" type="ORF">AA192_14345</name>
    <name evidence="9" type="ORF">AE408_20410</name>
    <name evidence="11" type="ORF">AL785_11525</name>
    <name evidence="10" type="ORF">AMB70_11690</name>
    <name evidence="4" type="ORF">ASA99_19630</name>
    <name evidence="12" type="ORF">B0986_13505</name>
    <name evidence="13" type="ORF">B6442_16625</name>
    <name evidence="14" type="ORF">CB523_22590</name>
    <name evidence="3" type="ORF">D5822_11980</name>
    <name evidence="5" type="ORF">D5B89_08275</name>
    <name evidence="23" type="ORF">E5F22_10095</name>
    <name evidence="19" type="ORF">G2781_12920</name>
    <name evidence="20" type="ORF">G2786_10080</name>
    <name evidence="15" type="ORF">G2801_08015</name>
    <name evidence="16" type="ORF">G2891_14735</name>
    <name evidence="18" type="ORF">G2901_07795</name>
    <name evidence="17" type="ORF">G2907_10745</name>
    <name evidence="21" type="ORF">G4L31_002658</name>
    <name evidence="22" type="ORF">GNA61_001597</name>
    <name evidence="2" type="ORF">IL86_19195</name>
</gene>
<dbReference type="EMBL" id="AAKQKN010000005">
    <property type="protein sequence ID" value="ECU5901998.1"/>
    <property type="molecule type" value="Genomic_DNA"/>
</dbReference>
<dbReference type="SUPFAM" id="SSF52200">
    <property type="entry name" value="Toll/Interleukin receptor TIR domain"/>
    <property type="match status" value="1"/>
</dbReference>
<evidence type="ECO:0000313" key="12">
    <source>
        <dbReference type="EMBL" id="EDF6265698.1"/>
    </source>
</evidence>
<dbReference type="InterPro" id="IPR035897">
    <property type="entry name" value="Toll_tir_struct_dom_sf"/>
</dbReference>
<dbReference type="AlphaFoldDB" id="A0A3V7BY94"/>
<dbReference type="EMBL" id="AAKJGI010000016">
    <property type="protein sequence ID" value="ECS3351416.1"/>
    <property type="molecule type" value="Genomic_DNA"/>
</dbReference>
<dbReference type="EMBL" id="AAKWII010000007">
    <property type="protein sequence ID" value="ECW4160281.1"/>
    <property type="molecule type" value="Genomic_DNA"/>
</dbReference>
<reference evidence="15" key="7">
    <citation type="submission" date="2019-04" db="EMBL/GenBank/DDBJ databases">
        <authorList>
            <consortium name="NCBI Pathogen Detection Project"/>
        </authorList>
    </citation>
    <scope>NUCLEOTIDE SEQUENCE</scope>
    <source>
        <strain evidence="21">12-2288</strain>
        <strain evidence="22">NVSL 6673</strain>
        <strain evidence="15">Salmonella enterica</strain>
    </source>
</reference>
<evidence type="ECO:0000313" key="5">
    <source>
        <dbReference type="EMBL" id="EBY5857730.1"/>
    </source>
</evidence>
<accession>A0A3V7BY94</accession>
<sequence>MKDEEDNLSVFISYAWGGALEKKEWIRQHIVESLKWKYPVFWDRDSIGFGESIDACISKALDQRPLMVFCICDTDYLVSAQKVGSGLYRELQLLTKIATLEGVKIIPLIFDTECAQNLPEPLDGRTYLNLEEMHHRGLYLGDAMLALADGRTQSWMTMWLKKRIARDDLHRYASSYFQMQQLSIWGNASTHEVTIRPGELLLAPQWMWDSNEWNYMLSDENATFCPLKGRWHWDYFTPSRGMRALGTAVMSAFFPQCTTQVERAALQNAGVVLAQKVFAMTYMTESFILEYKEIISILLNDSNGYKAIELLLESTRRLK</sequence>